<comment type="caution">
    <text evidence="1">The sequence shown here is derived from an EMBL/GenBank/DDBJ whole genome shotgun (WGS) entry which is preliminary data.</text>
</comment>
<reference evidence="2" key="1">
    <citation type="journal article" date="2019" name="Int. J. Syst. Evol. Microbiol.">
        <title>The Global Catalogue of Microorganisms (GCM) 10K type strain sequencing project: providing services to taxonomists for standard genome sequencing and annotation.</title>
        <authorList>
            <consortium name="The Broad Institute Genomics Platform"/>
            <consortium name="The Broad Institute Genome Sequencing Center for Infectious Disease"/>
            <person name="Wu L."/>
            <person name="Ma J."/>
        </authorList>
    </citation>
    <scope>NUCLEOTIDE SEQUENCE [LARGE SCALE GENOMIC DNA]</scope>
    <source>
        <strain evidence="2">CGMCC 1.18575</strain>
    </source>
</reference>
<accession>A0ABW0HTP4</accession>
<sequence length="148" mass="16020">MKFRTTIIPGGKTATGMEVPDEVVTSLGKGKKPPVSVTIGGHTYRSTVAVMGGKFMIPLSAENRLAAGVAAGDEVEVDIELDNEPRELTVPSDFSSELDLDPEAKQFFEGLSYSNRRRIVLSIEEAKTAETRQKRIVKAVSALREGKV</sequence>
<organism evidence="1 2">
    <name type="scientific">Cohnella soli</name>
    <dbReference type="NCBI Taxonomy" id="425005"/>
    <lineage>
        <taxon>Bacteria</taxon>
        <taxon>Bacillati</taxon>
        <taxon>Bacillota</taxon>
        <taxon>Bacilli</taxon>
        <taxon>Bacillales</taxon>
        <taxon>Paenibacillaceae</taxon>
        <taxon>Cohnella</taxon>
    </lineage>
</organism>
<gene>
    <name evidence="1" type="ORF">ACFPOF_17615</name>
</gene>
<dbReference type="EMBL" id="JBHSMI010000028">
    <property type="protein sequence ID" value="MFC5404556.1"/>
    <property type="molecule type" value="Genomic_DNA"/>
</dbReference>
<protein>
    <submittedName>
        <fullName evidence="1">YdeI/OmpD-associated family protein</fullName>
    </submittedName>
</protein>
<evidence type="ECO:0000313" key="1">
    <source>
        <dbReference type="EMBL" id="MFC5404556.1"/>
    </source>
</evidence>
<keyword evidence="2" id="KW-1185">Reference proteome</keyword>
<dbReference type="Proteomes" id="UP001596113">
    <property type="component" value="Unassembled WGS sequence"/>
</dbReference>
<dbReference type="InterPro" id="IPR015018">
    <property type="entry name" value="DUF1905"/>
</dbReference>
<dbReference type="SUPFAM" id="SSF141694">
    <property type="entry name" value="AF2212/PG0164-like"/>
    <property type="match status" value="1"/>
</dbReference>
<dbReference type="RefSeq" id="WP_378134961.1">
    <property type="nucleotide sequence ID" value="NZ_JBHSMI010000028.1"/>
</dbReference>
<evidence type="ECO:0000313" key="2">
    <source>
        <dbReference type="Proteomes" id="UP001596113"/>
    </source>
</evidence>
<dbReference type="Gene3D" id="2.40.30.100">
    <property type="entry name" value="AF2212/PG0164-like"/>
    <property type="match status" value="1"/>
</dbReference>
<dbReference type="Pfam" id="PF13376">
    <property type="entry name" value="OmdA"/>
    <property type="match status" value="1"/>
</dbReference>
<proteinExistence type="predicted"/>
<name>A0ABW0HTP4_9BACL</name>
<dbReference type="InterPro" id="IPR037079">
    <property type="entry name" value="AF2212/PG0164-like_sf"/>
</dbReference>
<dbReference type="Pfam" id="PF08922">
    <property type="entry name" value="DUF1905"/>
    <property type="match status" value="1"/>
</dbReference>